<comment type="caution">
    <text evidence="2">The sequence shown here is derived from an EMBL/GenBank/DDBJ whole genome shotgun (WGS) entry which is preliminary data.</text>
</comment>
<evidence type="ECO:0000313" key="2">
    <source>
        <dbReference type="EMBL" id="PJF35706.1"/>
    </source>
</evidence>
<protein>
    <submittedName>
        <fullName evidence="2">Uncharacterized protein</fullName>
    </submittedName>
</protein>
<reference evidence="4 5" key="1">
    <citation type="submission" date="2017-11" db="EMBL/GenBank/DDBJ databases">
        <title>Evolution of Phototrophy in the Chloroflexi Phylum Driven by Horizontal Gene Transfer.</title>
        <authorList>
            <person name="Ward L.M."/>
            <person name="Hemp J."/>
            <person name="Shih P.M."/>
            <person name="Mcglynn S.E."/>
            <person name="Fischer W."/>
        </authorList>
    </citation>
    <scope>NUCLEOTIDE SEQUENCE [LARGE SCALE GENOMIC DNA]</scope>
    <source>
        <strain evidence="3">CP1_1M</strain>
        <strain evidence="2">JP3_13</strain>
    </source>
</reference>
<dbReference type="Proteomes" id="UP000228947">
    <property type="component" value="Unassembled WGS sequence"/>
</dbReference>
<evidence type="ECO:0000313" key="5">
    <source>
        <dbReference type="Proteomes" id="UP000229681"/>
    </source>
</evidence>
<sequence>MSDLWHMPEPSELSEPFVLPPLSQQPSRTEVAALLSAIKHDLVGLMQVMKIGLELLVREDLERDSAQEVLALIQENVERGFAYTRALEELVRQFRDEAS</sequence>
<dbReference type="AlphaFoldDB" id="A0A2M8PDS7"/>
<dbReference type="EMBL" id="PGTM01000119">
    <property type="protein sequence ID" value="PJF35706.1"/>
    <property type="molecule type" value="Genomic_DNA"/>
</dbReference>
<evidence type="ECO:0000256" key="1">
    <source>
        <dbReference type="SAM" id="MobiDB-lite"/>
    </source>
</evidence>
<dbReference type="Proteomes" id="UP000229681">
    <property type="component" value="Unassembled WGS sequence"/>
</dbReference>
<accession>A0A2M8PDS7</accession>
<evidence type="ECO:0000313" key="3">
    <source>
        <dbReference type="EMBL" id="PJF42391.1"/>
    </source>
</evidence>
<name>A0A2M8PDS7_9CHLR</name>
<organism evidence="2 5">
    <name type="scientific">Candidatus Thermofonsia Clade 1 bacterium</name>
    <dbReference type="NCBI Taxonomy" id="2364210"/>
    <lineage>
        <taxon>Bacteria</taxon>
        <taxon>Bacillati</taxon>
        <taxon>Chloroflexota</taxon>
        <taxon>Candidatus Thermofontia</taxon>
        <taxon>Candidatus Thermofonsia Clade 1</taxon>
    </lineage>
</organism>
<feature type="region of interest" description="Disordered" evidence="1">
    <location>
        <begin position="1"/>
        <end position="20"/>
    </location>
</feature>
<evidence type="ECO:0000313" key="4">
    <source>
        <dbReference type="Proteomes" id="UP000228947"/>
    </source>
</evidence>
<dbReference type="EMBL" id="PGTL01000019">
    <property type="protein sequence ID" value="PJF42391.1"/>
    <property type="molecule type" value="Genomic_DNA"/>
</dbReference>
<proteinExistence type="predicted"/>
<gene>
    <name evidence="2" type="ORF">CUN49_09175</name>
    <name evidence="3" type="ORF">CUN50_04355</name>
</gene>